<evidence type="ECO:0000256" key="5">
    <source>
        <dbReference type="ARBA" id="ARBA00013187"/>
    </source>
</evidence>
<evidence type="ECO:0000313" key="14">
    <source>
        <dbReference type="EMBL" id="GAA2722396.1"/>
    </source>
</evidence>
<protein>
    <recommendedName>
        <fullName evidence="5">8-amino-7-oxononanoate synthase</fullName>
        <ecNumber evidence="5">2.3.1.47</ecNumber>
    </recommendedName>
    <alternativeName>
        <fullName evidence="9">7-keto-8-amino-pelargonic acid synthase</fullName>
    </alternativeName>
    <alternativeName>
        <fullName evidence="10">8-amino-7-ketopelargonate synthase</fullName>
    </alternativeName>
</protein>
<reference evidence="15" key="1">
    <citation type="journal article" date="2019" name="Int. J. Syst. Evol. Microbiol.">
        <title>The Global Catalogue of Microorganisms (GCM) 10K type strain sequencing project: providing services to taxonomists for standard genome sequencing and annotation.</title>
        <authorList>
            <consortium name="The Broad Institute Genomics Platform"/>
            <consortium name="The Broad Institute Genome Sequencing Center for Infectious Disease"/>
            <person name="Wu L."/>
            <person name="Ma J."/>
        </authorList>
    </citation>
    <scope>NUCLEOTIDE SEQUENCE [LARGE SCALE GENOMIC DNA]</scope>
    <source>
        <strain evidence="15">JCM 8201</strain>
    </source>
</reference>
<evidence type="ECO:0000256" key="1">
    <source>
        <dbReference type="ARBA" id="ARBA00001933"/>
    </source>
</evidence>
<evidence type="ECO:0000256" key="8">
    <source>
        <dbReference type="ARBA" id="ARBA00022898"/>
    </source>
</evidence>
<gene>
    <name evidence="14" type="ORF">GCM10010439_14970</name>
</gene>
<evidence type="ECO:0000256" key="11">
    <source>
        <dbReference type="ARBA" id="ARBA00047715"/>
    </source>
</evidence>
<evidence type="ECO:0000256" key="10">
    <source>
        <dbReference type="ARBA" id="ARBA00033381"/>
    </source>
</evidence>
<evidence type="ECO:0000259" key="13">
    <source>
        <dbReference type="Pfam" id="PF00155"/>
    </source>
</evidence>
<dbReference type="InterPro" id="IPR004839">
    <property type="entry name" value="Aminotransferase_I/II_large"/>
</dbReference>
<dbReference type="InterPro" id="IPR015421">
    <property type="entry name" value="PyrdxlP-dep_Trfase_major"/>
</dbReference>
<keyword evidence="15" id="KW-1185">Reference proteome</keyword>
<comment type="subunit">
    <text evidence="4">Homodimer.</text>
</comment>
<evidence type="ECO:0000256" key="3">
    <source>
        <dbReference type="ARBA" id="ARBA00010008"/>
    </source>
</evidence>
<proteinExistence type="inferred from homology"/>
<keyword evidence="7" id="KW-0093">Biotin biosynthesis</keyword>
<dbReference type="PANTHER" id="PTHR13693">
    <property type="entry name" value="CLASS II AMINOTRANSFERASE/8-AMINO-7-OXONONANOATE SYNTHASE"/>
    <property type="match status" value="1"/>
</dbReference>
<dbReference type="InterPro" id="IPR015422">
    <property type="entry name" value="PyrdxlP-dep_Trfase_small"/>
</dbReference>
<evidence type="ECO:0000313" key="15">
    <source>
        <dbReference type="Proteomes" id="UP001501842"/>
    </source>
</evidence>
<dbReference type="InterPro" id="IPR015424">
    <property type="entry name" value="PyrdxlP-dep_Trfase"/>
</dbReference>
<accession>A0ABP6GET6</accession>
<dbReference type="PROSITE" id="PS00599">
    <property type="entry name" value="AA_TRANSFER_CLASS_2"/>
    <property type="match status" value="1"/>
</dbReference>
<dbReference type="Pfam" id="PF00155">
    <property type="entry name" value="Aminotran_1_2"/>
    <property type="match status" value="1"/>
</dbReference>
<evidence type="ECO:0000256" key="9">
    <source>
        <dbReference type="ARBA" id="ARBA00032610"/>
    </source>
</evidence>
<evidence type="ECO:0000256" key="7">
    <source>
        <dbReference type="ARBA" id="ARBA00022756"/>
    </source>
</evidence>
<dbReference type="RefSeq" id="WP_344449474.1">
    <property type="nucleotide sequence ID" value="NZ_BAAATZ010000006.1"/>
</dbReference>
<organism evidence="14 15">
    <name type="scientific">Actinocorallia aurantiaca</name>
    <dbReference type="NCBI Taxonomy" id="46204"/>
    <lineage>
        <taxon>Bacteria</taxon>
        <taxon>Bacillati</taxon>
        <taxon>Actinomycetota</taxon>
        <taxon>Actinomycetes</taxon>
        <taxon>Streptosporangiales</taxon>
        <taxon>Thermomonosporaceae</taxon>
        <taxon>Actinocorallia</taxon>
    </lineage>
</organism>
<keyword evidence="6" id="KW-0808">Transferase</keyword>
<dbReference type="SUPFAM" id="SSF53383">
    <property type="entry name" value="PLP-dependent transferases"/>
    <property type="match status" value="1"/>
</dbReference>
<evidence type="ECO:0000256" key="6">
    <source>
        <dbReference type="ARBA" id="ARBA00022679"/>
    </source>
</evidence>
<sequence>MNPLKRLREDTERRELAGLRRRLRPRSADHDGLIDLASNDYLGLSRDPRLIEGAVRAVREYGTGSTGSRLVTGTTRLHAELDERLAAFCGAAAGLAFSSGYLANLGAVATLSGPGTLVISDQVNHASIVDACRLSRARVQIAPHRDTAAVERALRDRPEEHALVVTDAVFSVDGDLAPLAELHRLAREHGALLVIDEAHALGVVGEYGRGAAWASGLAGEPDVVLTLTLSKSLASQGGAVLGAPEVIETLIDTGRTMIFDTGLNPAALGAALAALDVIESSPELPARARSNARAIVKIAESHGLESSVPDAAVVPVFLGEARAALRGAEICAEQGLKVGCFRPPSVPEGRACLRITARASLNEVELTGLDQGLGAVAQAVAP</sequence>
<comment type="catalytic activity">
    <reaction evidence="11">
        <text>6-carboxyhexanoyl-[ACP] + L-alanine + H(+) = (8S)-8-amino-7-oxononanoate + holo-[ACP] + CO2</text>
        <dbReference type="Rhea" id="RHEA:42288"/>
        <dbReference type="Rhea" id="RHEA-COMP:9685"/>
        <dbReference type="Rhea" id="RHEA-COMP:9955"/>
        <dbReference type="ChEBI" id="CHEBI:15378"/>
        <dbReference type="ChEBI" id="CHEBI:16526"/>
        <dbReference type="ChEBI" id="CHEBI:57972"/>
        <dbReference type="ChEBI" id="CHEBI:64479"/>
        <dbReference type="ChEBI" id="CHEBI:78846"/>
        <dbReference type="ChEBI" id="CHEBI:149468"/>
        <dbReference type="EC" id="2.3.1.47"/>
    </reaction>
</comment>
<dbReference type="EC" id="2.3.1.47" evidence="5"/>
<dbReference type="InterPro" id="IPR050087">
    <property type="entry name" value="AON_synthase_class-II"/>
</dbReference>
<keyword evidence="8 12" id="KW-0663">Pyridoxal phosphate</keyword>
<evidence type="ECO:0000256" key="12">
    <source>
        <dbReference type="RuleBase" id="RU003693"/>
    </source>
</evidence>
<name>A0ABP6GET6_9ACTN</name>
<evidence type="ECO:0000256" key="4">
    <source>
        <dbReference type="ARBA" id="ARBA00011738"/>
    </source>
</evidence>
<dbReference type="EMBL" id="BAAATZ010000006">
    <property type="protein sequence ID" value="GAA2722396.1"/>
    <property type="molecule type" value="Genomic_DNA"/>
</dbReference>
<comment type="caution">
    <text evidence="14">The sequence shown here is derived from an EMBL/GenBank/DDBJ whole genome shotgun (WGS) entry which is preliminary data.</text>
</comment>
<dbReference type="Gene3D" id="3.40.640.10">
    <property type="entry name" value="Type I PLP-dependent aspartate aminotransferase-like (Major domain)"/>
    <property type="match status" value="1"/>
</dbReference>
<comment type="cofactor">
    <cofactor evidence="1 12">
        <name>pyridoxal 5'-phosphate</name>
        <dbReference type="ChEBI" id="CHEBI:597326"/>
    </cofactor>
</comment>
<dbReference type="PANTHER" id="PTHR13693:SF100">
    <property type="entry name" value="8-AMINO-7-OXONONANOATE SYNTHASE"/>
    <property type="match status" value="1"/>
</dbReference>
<dbReference type="Proteomes" id="UP001501842">
    <property type="component" value="Unassembled WGS sequence"/>
</dbReference>
<comment type="pathway">
    <text evidence="2">Cofactor biosynthesis; biotin biosynthesis.</text>
</comment>
<evidence type="ECO:0000256" key="2">
    <source>
        <dbReference type="ARBA" id="ARBA00004746"/>
    </source>
</evidence>
<dbReference type="Gene3D" id="3.90.1150.10">
    <property type="entry name" value="Aspartate Aminotransferase, domain 1"/>
    <property type="match status" value="1"/>
</dbReference>
<feature type="domain" description="Aminotransferase class I/classII large" evidence="13">
    <location>
        <begin position="33"/>
        <end position="367"/>
    </location>
</feature>
<dbReference type="InterPro" id="IPR001917">
    <property type="entry name" value="Aminotrans_II_pyridoxalP_BS"/>
</dbReference>
<comment type="similarity">
    <text evidence="3">Belongs to the class-II pyridoxal-phosphate-dependent aminotransferase family. BioF subfamily.</text>
</comment>